<evidence type="ECO:0008006" key="3">
    <source>
        <dbReference type="Google" id="ProtNLM"/>
    </source>
</evidence>
<organism evidence="1 2">
    <name type="scientific">Macrolepiota fuliginosa MF-IS2</name>
    <dbReference type="NCBI Taxonomy" id="1400762"/>
    <lineage>
        <taxon>Eukaryota</taxon>
        <taxon>Fungi</taxon>
        <taxon>Dikarya</taxon>
        <taxon>Basidiomycota</taxon>
        <taxon>Agaricomycotina</taxon>
        <taxon>Agaricomycetes</taxon>
        <taxon>Agaricomycetidae</taxon>
        <taxon>Agaricales</taxon>
        <taxon>Agaricineae</taxon>
        <taxon>Agaricaceae</taxon>
        <taxon>Macrolepiota</taxon>
    </lineage>
</organism>
<dbReference type="AlphaFoldDB" id="A0A9P5XDM2"/>
<comment type="caution">
    <text evidence="1">The sequence shown here is derived from an EMBL/GenBank/DDBJ whole genome shotgun (WGS) entry which is preliminary data.</text>
</comment>
<proteinExistence type="predicted"/>
<gene>
    <name evidence="1" type="ORF">P691DRAFT_730601</name>
</gene>
<keyword evidence="2" id="KW-1185">Reference proteome</keyword>
<protein>
    <recommendedName>
        <fullName evidence="3">F-box domain-containing protein</fullName>
    </recommendedName>
</protein>
<dbReference type="Proteomes" id="UP000807342">
    <property type="component" value="Unassembled WGS sequence"/>
</dbReference>
<reference evidence="1" key="1">
    <citation type="submission" date="2020-11" db="EMBL/GenBank/DDBJ databases">
        <authorList>
            <consortium name="DOE Joint Genome Institute"/>
            <person name="Ahrendt S."/>
            <person name="Riley R."/>
            <person name="Andreopoulos W."/>
            <person name="Labutti K."/>
            <person name="Pangilinan J."/>
            <person name="Ruiz-Duenas F.J."/>
            <person name="Barrasa J.M."/>
            <person name="Sanchez-Garcia M."/>
            <person name="Camarero S."/>
            <person name="Miyauchi S."/>
            <person name="Serrano A."/>
            <person name="Linde D."/>
            <person name="Babiker R."/>
            <person name="Drula E."/>
            <person name="Ayuso-Fernandez I."/>
            <person name="Pacheco R."/>
            <person name="Padilla G."/>
            <person name="Ferreira P."/>
            <person name="Barriuso J."/>
            <person name="Kellner H."/>
            <person name="Castanera R."/>
            <person name="Alfaro M."/>
            <person name="Ramirez L."/>
            <person name="Pisabarro A.G."/>
            <person name="Kuo A."/>
            <person name="Tritt A."/>
            <person name="Lipzen A."/>
            <person name="He G."/>
            <person name="Yan M."/>
            <person name="Ng V."/>
            <person name="Cullen D."/>
            <person name="Martin F."/>
            <person name="Rosso M.-N."/>
            <person name="Henrissat B."/>
            <person name="Hibbett D."/>
            <person name="Martinez A.T."/>
            <person name="Grigoriev I.V."/>
        </authorList>
    </citation>
    <scope>NUCLEOTIDE SEQUENCE</scope>
    <source>
        <strain evidence="1">MF-IS2</strain>
    </source>
</reference>
<feature type="non-terminal residue" evidence="1">
    <location>
        <position position="442"/>
    </location>
</feature>
<dbReference type="EMBL" id="MU151181">
    <property type="protein sequence ID" value="KAF9447896.1"/>
    <property type="molecule type" value="Genomic_DNA"/>
</dbReference>
<sequence>MGHFDEVCLLCGISPVPPSELTPDPEGTTNALVGSLLKAFPDILSEVDGELASEENLHTFLLDIIEDADLEPGDLQQCGRAFCTCIAVGYFDDDGAVPRELADDPITKYRIPDGRFVTTRVVDDPSCGEFRSEVIRRTNNVGEVVSEEADRMSRTGAYWQDGFGNFFLSECCYLYLEAWIDRARLPPMWDARVLSFEGELYEIINSRETGRVDGWLEWLEPGGPEQTLEQTQSWLATESVYPAATTEGLRNGLNREELALCIYDDYGYWMFAPPHKWPRVRDPEGLTKPINLGFDAPPLASESSSPIGALARCSTEVLVQIFGWLPDLATYLGLKAVSKRLYDIVADAKFTVMVLREMLEPDMARAMFWIHPIKQQPGEGEDFIEALRTWAPAAQEQSCVKYILSTPRFPLISFIHAMYSQGSPRNRRRLWNNIKRLEDVWV</sequence>
<accession>A0A9P5XDM2</accession>
<evidence type="ECO:0000313" key="1">
    <source>
        <dbReference type="EMBL" id="KAF9447896.1"/>
    </source>
</evidence>
<evidence type="ECO:0000313" key="2">
    <source>
        <dbReference type="Proteomes" id="UP000807342"/>
    </source>
</evidence>
<dbReference type="OrthoDB" id="2987940at2759"/>
<name>A0A9P5XDM2_9AGAR</name>